<reference evidence="2" key="1">
    <citation type="submission" date="2022-10" db="EMBL/GenBank/DDBJ databases">
        <title>The complete genomes of actinobacterial strains from the NBC collection.</title>
        <authorList>
            <person name="Joergensen T.S."/>
            <person name="Alvarez Arevalo M."/>
            <person name="Sterndorff E.B."/>
            <person name="Faurdal D."/>
            <person name="Vuksanovic O."/>
            <person name="Mourched A.-S."/>
            <person name="Charusanti P."/>
            <person name="Shaw S."/>
            <person name="Blin K."/>
            <person name="Weber T."/>
        </authorList>
    </citation>
    <scope>NUCLEOTIDE SEQUENCE</scope>
    <source>
        <strain evidence="2">NBC_01401</strain>
    </source>
</reference>
<name>A0AAU3GQS0_9ACTN</name>
<dbReference type="AlphaFoldDB" id="A0AAU3GQS0"/>
<sequence>MTDNWGWVHIHGAAVQFSARTYPTPEEARAGLQAHLDDRAGEAARQLRDLPVRESYRTSVHLPGHTWRVQASSDEVRIFTGDDYRTYRRPCEAPEPAPAPAAPRKERQVSMMAETPLLRRIQGMGGLIMLGGVGAACSSNFEGDRVGTLLLFPLGVLLLISPVILDLTGLRPWWKRRGR</sequence>
<accession>A0AAU3GQS0</accession>
<proteinExistence type="predicted"/>
<feature type="transmembrane region" description="Helical" evidence="1">
    <location>
        <begin position="147"/>
        <end position="170"/>
    </location>
</feature>
<feature type="transmembrane region" description="Helical" evidence="1">
    <location>
        <begin position="121"/>
        <end position="141"/>
    </location>
</feature>
<gene>
    <name evidence="2" type="ORF">OG626_11350</name>
</gene>
<dbReference type="EMBL" id="CP109535">
    <property type="protein sequence ID" value="WTY95449.1"/>
    <property type="molecule type" value="Genomic_DNA"/>
</dbReference>
<evidence type="ECO:0000313" key="2">
    <source>
        <dbReference type="EMBL" id="WTY95449.1"/>
    </source>
</evidence>
<organism evidence="2">
    <name type="scientific">Streptomyces sp. NBC_01401</name>
    <dbReference type="NCBI Taxonomy" id="2903854"/>
    <lineage>
        <taxon>Bacteria</taxon>
        <taxon>Bacillati</taxon>
        <taxon>Actinomycetota</taxon>
        <taxon>Actinomycetes</taxon>
        <taxon>Kitasatosporales</taxon>
        <taxon>Streptomycetaceae</taxon>
        <taxon>Streptomyces</taxon>
    </lineage>
</organism>
<evidence type="ECO:0008006" key="3">
    <source>
        <dbReference type="Google" id="ProtNLM"/>
    </source>
</evidence>
<keyword evidence="1" id="KW-1133">Transmembrane helix</keyword>
<protein>
    <recommendedName>
        <fullName evidence="3">DUF2812 domain-containing protein</fullName>
    </recommendedName>
</protein>
<evidence type="ECO:0000256" key="1">
    <source>
        <dbReference type="SAM" id="Phobius"/>
    </source>
</evidence>
<keyword evidence="1" id="KW-0472">Membrane</keyword>
<keyword evidence="1" id="KW-0812">Transmembrane</keyword>